<dbReference type="AlphaFoldDB" id="A0A9N7YUN1"/>
<reference evidence="2" key="1">
    <citation type="submission" date="2020-03" db="EMBL/GenBank/DDBJ databases">
        <authorList>
            <person name="Weist P."/>
        </authorList>
    </citation>
    <scope>NUCLEOTIDE SEQUENCE</scope>
</reference>
<dbReference type="Proteomes" id="UP001153269">
    <property type="component" value="Unassembled WGS sequence"/>
</dbReference>
<feature type="compositionally biased region" description="Polar residues" evidence="1">
    <location>
        <begin position="117"/>
        <end position="129"/>
    </location>
</feature>
<name>A0A9N7YUN1_PLEPL</name>
<proteinExistence type="predicted"/>
<evidence type="ECO:0000256" key="1">
    <source>
        <dbReference type="SAM" id="MobiDB-lite"/>
    </source>
</evidence>
<organism evidence="2 3">
    <name type="scientific">Pleuronectes platessa</name>
    <name type="common">European plaice</name>
    <dbReference type="NCBI Taxonomy" id="8262"/>
    <lineage>
        <taxon>Eukaryota</taxon>
        <taxon>Metazoa</taxon>
        <taxon>Chordata</taxon>
        <taxon>Craniata</taxon>
        <taxon>Vertebrata</taxon>
        <taxon>Euteleostomi</taxon>
        <taxon>Actinopterygii</taxon>
        <taxon>Neopterygii</taxon>
        <taxon>Teleostei</taxon>
        <taxon>Neoteleostei</taxon>
        <taxon>Acanthomorphata</taxon>
        <taxon>Carangaria</taxon>
        <taxon>Pleuronectiformes</taxon>
        <taxon>Pleuronectoidei</taxon>
        <taxon>Pleuronectidae</taxon>
        <taxon>Pleuronectes</taxon>
    </lineage>
</organism>
<gene>
    <name evidence="2" type="ORF">PLEPLA_LOCUS26811</name>
</gene>
<accession>A0A9N7YUN1</accession>
<evidence type="ECO:0000313" key="2">
    <source>
        <dbReference type="EMBL" id="CAB1438954.1"/>
    </source>
</evidence>
<sequence>MSGCRPGRQPISSYQGGVTAPEVAASGRTDVCSTGGNFCQGRQRGIDVTVFRLRKINKRRKTPCEQLWENNPLCPRPLSAISDELTLTGPGSVIAEAERTRTTCSRRSSGPWPLSAFENQQQPSGDTPLTESISELMRSLHGERCHLPPSHLASLKWKRLGEAARYDLVIVRNDVWYEVHSELERSPPPEFPPQHSSLVVHRTEEKQSVITRDTSLPPPPPRALRGVDVVWRRQACVWSRSLSDSSFHSFRNWTELHELSGTSRNVDALSGYYELTGERMFSLVLVQ</sequence>
<feature type="region of interest" description="Disordered" evidence="1">
    <location>
        <begin position="104"/>
        <end position="129"/>
    </location>
</feature>
<dbReference type="EMBL" id="CADEAL010002223">
    <property type="protein sequence ID" value="CAB1438954.1"/>
    <property type="molecule type" value="Genomic_DNA"/>
</dbReference>
<comment type="caution">
    <text evidence="2">The sequence shown here is derived from an EMBL/GenBank/DDBJ whole genome shotgun (WGS) entry which is preliminary data.</text>
</comment>
<keyword evidence="3" id="KW-1185">Reference proteome</keyword>
<evidence type="ECO:0000313" key="3">
    <source>
        <dbReference type="Proteomes" id="UP001153269"/>
    </source>
</evidence>
<protein>
    <submittedName>
        <fullName evidence="2">Uncharacterized protein</fullName>
    </submittedName>
</protein>